<name>A0ABW0W417_9BACL</name>
<evidence type="ECO:0000313" key="2">
    <source>
        <dbReference type="EMBL" id="MFC5652433.1"/>
    </source>
</evidence>
<protein>
    <submittedName>
        <fullName evidence="2">DNA-entry nuclease</fullName>
    </submittedName>
</protein>
<gene>
    <name evidence="2" type="ORF">ACFPYJ_25615</name>
</gene>
<evidence type="ECO:0000259" key="1">
    <source>
        <dbReference type="Pfam" id="PF14040"/>
    </source>
</evidence>
<dbReference type="EMBL" id="JBHSOW010000096">
    <property type="protein sequence ID" value="MFC5652433.1"/>
    <property type="molecule type" value="Genomic_DNA"/>
</dbReference>
<dbReference type="RefSeq" id="WP_379191069.1">
    <property type="nucleotide sequence ID" value="NZ_JBHSOW010000096.1"/>
</dbReference>
<feature type="domain" description="Deoxyribonuclease NucA/NucB" evidence="1">
    <location>
        <begin position="85"/>
        <end position="143"/>
    </location>
</feature>
<accession>A0ABW0W417</accession>
<evidence type="ECO:0000313" key="3">
    <source>
        <dbReference type="Proteomes" id="UP001596047"/>
    </source>
</evidence>
<organism evidence="2 3">
    <name type="scientific">Paenibacillus solisilvae</name>
    <dbReference type="NCBI Taxonomy" id="2486751"/>
    <lineage>
        <taxon>Bacteria</taxon>
        <taxon>Bacillati</taxon>
        <taxon>Bacillota</taxon>
        <taxon>Bacilli</taxon>
        <taxon>Bacillales</taxon>
        <taxon>Paenibacillaceae</taxon>
        <taxon>Paenibacillus</taxon>
    </lineage>
</organism>
<dbReference type="Pfam" id="PF14040">
    <property type="entry name" value="DNase_NucA_NucB"/>
    <property type="match status" value="1"/>
</dbReference>
<proteinExistence type="predicted"/>
<dbReference type="Proteomes" id="UP001596047">
    <property type="component" value="Unassembled WGS sequence"/>
</dbReference>
<keyword evidence="3" id="KW-1185">Reference proteome</keyword>
<sequence length="148" mass="16551">MNRKMISLLIIIVILLIIGYQKLQQPDQPDHVQQPVSVDSSSQITLLFPEDRFPETGKHIKDAIASGESAVCTIDRDEADENRKESLKGIPTKKGYDRDEWPMAMCAEGGFGADIEYISPSDNRGAGSWVSNQLEKYENGTQVHFIVK</sequence>
<comment type="caution">
    <text evidence="2">The sequence shown here is derived from an EMBL/GenBank/DDBJ whole genome shotgun (WGS) entry which is preliminary data.</text>
</comment>
<reference evidence="3" key="1">
    <citation type="journal article" date="2019" name="Int. J. Syst. Evol. Microbiol.">
        <title>The Global Catalogue of Microorganisms (GCM) 10K type strain sequencing project: providing services to taxonomists for standard genome sequencing and annotation.</title>
        <authorList>
            <consortium name="The Broad Institute Genomics Platform"/>
            <consortium name="The Broad Institute Genome Sequencing Center for Infectious Disease"/>
            <person name="Wu L."/>
            <person name="Ma J."/>
        </authorList>
    </citation>
    <scope>NUCLEOTIDE SEQUENCE [LARGE SCALE GENOMIC DNA]</scope>
    <source>
        <strain evidence="3">CGMCC 1.3240</strain>
    </source>
</reference>
<dbReference type="InterPro" id="IPR029476">
    <property type="entry name" value="DNase_NucA_NucB"/>
</dbReference>